<dbReference type="InterPro" id="IPR025990">
    <property type="entry name" value="zinc_ribbon_bacterial"/>
</dbReference>
<dbReference type="EMBL" id="FQYU01000001">
    <property type="protein sequence ID" value="SHI69845.1"/>
    <property type="molecule type" value="Genomic_DNA"/>
</dbReference>
<evidence type="ECO:0000313" key="1">
    <source>
        <dbReference type="EMBL" id="SHI69845.1"/>
    </source>
</evidence>
<dbReference type="OrthoDB" id="9814566at2"/>
<name>A0A1M6D9E6_9FLAO</name>
<reference evidence="2" key="1">
    <citation type="submission" date="2016-11" db="EMBL/GenBank/DDBJ databases">
        <authorList>
            <person name="Varghese N."/>
            <person name="Submissions S."/>
        </authorList>
    </citation>
    <scope>NUCLEOTIDE SEQUENCE [LARGE SCALE GENOMIC DNA]</scope>
    <source>
        <strain evidence="2">DSM 19858</strain>
    </source>
</reference>
<accession>A0A1M6D9E6</accession>
<dbReference type="STRING" id="192903.SAMN04488513_1011026"/>
<evidence type="ECO:0000313" key="2">
    <source>
        <dbReference type="Proteomes" id="UP000184543"/>
    </source>
</evidence>
<dbReference type="AlphaFoldDB" id="A0A1M6D9E6"/>
<protein>
    <submittedName>
        <fullName evidence="1">Cysteine-rich CPXCG</fullName>
    </submittedName>
</protein>
<dbReference type="RefSeq" id="WP_072989471.1">
    <property type="nucleotide sequence ID" value="NZ_FQYU01000001.1"/>
</dbReference>
<sequence length="60" mass="6881">MYEHFFQCPYCWEHISMLLDASVTSQTYIEDCEVCCNPIEVSPGFQDNQLVAFEAKAIGQ</sequence>
<dbReference type="Pfam" id="PF14255">
    <property type="entry name" value="Zn_ribbon_21"/>
    <property type="match status" value="1"/>
</dbReference>
<organism evidence="1 2">
    <name type="scientific">Pseudozobellia thermophila</name>
    <dbReference type="NCBI Taxonomy" id="192903"/>
    <lineage>
        <taxon>Bacteria</taxon>
        <taxon>Pseudomonadati</taxon>
        <taxon>Bacteroidota</taxon>
        <taxon>Flavobacteriia</taxon>
        <taxon>Flavobacteriales</taxon>
        <taxon>Flavobacteriaceae</taxon>
        <taxon>Pseudozobellia</taxon>
    </lineage>
</organism>
<proteinExistence type="predicted"/>
<dbReference type="Proteomes" id="UP000184543">
    <property type="component" value="Unassembled WGS sequence"/>
</dbReference>
<keyword evidence="2" id="KW-1185">Reference proteome</keyword>
<gene>
    <name evidence="1" type="ORF">SAMN04488513_1011026</name>
</gene>